<name>A0A1C7MTR8_9FUNG</name>
<protein>
    <submittedName>
        <fullName evidence="1">Uncharacterized protein</fullName>
    </submittedName>
</protein>
<evidence type="ECO:0000313" key="1">
    <source>
        <dbReference type="EMBL" id="OBZ80218.1"/>
    </source>
</evidence>
<keyword evidence="2" id="KW-1185">Reference proteome</keyword>
<accession>A0A1C7MTR8</accession>
<proteinExistence type="predicted"/>
<gene>
    <name evidence="1" type="ORF">A0J61_11733</name>
</gene>
<sequence length="68" mass="7990">MNTISKNFRTSPLYLLKIFKMSRQINKINTSRVSNLSSPAKIRRVANQLNLKNEKRIRFSHAEKLEIC</sequence>
<evidence type="ECO:0000313" key="2">
    <source>
        <dbReference type="Proteomes" id="UP000093000"/>
    </source>
</evidence>
<dbReference type="Proteomes" id="UP000093000">
    <property type="component" value="Unassembled WGS sequence"/>
</dbReference>
<reference evidence="1 2" key="1">
    <citation type="submission" date="2016-03" db="EMBL/GenBank/DDBJ databases">
        <title>Choanephora cucurbitarum.</title>
        <authorList>
            <person name="Min B."/>
            <person name="Park H."/>
            <person name="Park J.-H."/>
            <person name="Shin H.-D."/>
            <person name="Choi I.-G."/>
        </authorList>
    </citation>
    <scope>NUCLEOTIDE SEQUENCE [LARGE SCALE GENOMIC DNA]</scope>
    <source>
        <strain evidence="1 2">KUS-F28377</strain>
    </source>
</reference>
<comment type="caution">
    <text evidence="1">The sequence shown here is derived from an EMBL/GenBank/DDBJ whole genome shotgun (WGS) entry which is preliminary data.</text>
</comment>
<dbReference type="EMBL" id="LUGH01002405">
    <property type="protein sequence ID" value="OBZ80218.1"/>
    <property type="molecule type" value="Genomic_DNA"/>
</dbReference>
<dbReference type="InParanoid" id="A0A1C7MTR8"/>
<dbReference type="AlphaFoldDB" id="A0A1C7MTR8"/>
<organism evidence="1 2">
    <name type="scientific">Choanephora cucurbitarum</name>
    <dbReference type="NCBI Taxonomy" id="101091"/>
    <lineage>
        <taxon>Eukaryota</taxon>
        <taxon>Fungi</taxon>
        <taxon>Fungi incertae sedis</taxon>
        <taxon>Mucoromycota</taxon>
        <taxon>Mucoromycotina</taxon>
        <taxon>Mucoromycetes</taxon>
        <taxon>Mucorales</taxon>
        <taxon>Mucorineae</taxon>
        <taxon>Choanephoraceae</taxon>
        <taxon>Choanephoroideae</taxon>
        <taxon>Choanephora</taxon>
    </lineage>
</organism>